<proteinExistence type="predicted"/>
<evidence type="ECO:0000313" key="4">
    <source>
        <dbReference type="Proteomes" id="UP000023152"/>
    </source>
</evidence>
<gene>
    <name evidence="3" type="ORF">RFI_07124</name>
</gene>
<feature type="compositionally biased region" description="Low complexity" evidence="2">
    <location>
        <begin position="94"/>
        <end position="119"/>
    </location>
</feature>
<sequence length="119" mass="13684">EQELQRQRKFKVQSDLVAVKRGSQDLGLENELNKVKTQKKRLVKALMQIREEIAKREDETKKFQSRVETLEDQYKLVLAKLKNPKNSSSISLHNHNTANNSNNNTNNNTKANTNATILP</sequence>
<feature type="region of interest" description="Disordered" evidence="2">
    <location>
        <begin position="84"/>
        <end position="119"/>
    </location>
</feature>
<evidence type="ECO:0000256" key="1">
    <source>
        <dbReference type="SAM" id="Coils"/>
    </source>
</evidence>
<reference evidence="3 4" key="1">
    <citation type="journal article" date="2013" name="Curr. Biol.">
        <title>The Genome of the Foraminiferan Reticulomyxa filosa.</title>
        <authorList>
            <person name="Glockner G."/>
            <person name="Hulsmann N."/>
            <person name="Schleicher M."/>
            <person name="Noegel A.A."/>
            <person name="Eichinger L."/>
            <person name="Gallinger C."/>
            <person name="Pawlowski J."/>
            <person name="Sierra R."/>
            <person name="Euteneuer U."/>
            <person name="Pillet L."/>
            <person name="Moustafa A."/>
            <person name="Platzer M."/>
            <person name="Groth M."/>
            <person name="Szafranski K."/>
            <person name="Schliwa M."/>
        </authorList>
    </citation>
    <scope>NUCLEOTIDE SEQUENCE [LARGE SCALE GENOMIC DNA]</scope>
</reference>
<comment type="caution">
    <text evidence="3">The sequence shown here is derived from an EMBL/GenBank/DDBJ whole genome shotgun (WGS) entry which is preliminary data.</text>
</comment>
<name>X6NXK1_RETFI</name>
<evidence type="ECO:0000313" key="3">
    <source>
        <dbReference type="EMBL" id="ETO29997.1"/>
    </source>
</evidence>
<evidence type="ECO:0000256" key="2">
    <source>
        <dbReference type="SAM" id="MobiDB-lite"/>
    </source>
</evidence>
<accession>X6NXK1</accession>
<organism evidence="3 4">
    <name type="scientific">Reticulomyxa filosa</name>
    <dbReference type="NCBI Taxonomy" id="46433"/>
    <lineage>
        <taxon>Eukaryota</taxon>
        <taxon>Sar</taxon>
        <taxon>Rhizaria</taxon>
        <taxon>Retaria</taxon>
        <taxon>Foraminifera</taxon>
        <taxon>Monothalamids</taxon>
        <taxon>Reticulomyxidae</taxon>
        <taxon>Reticulomyxa</taxon>
    </lineage>
</organism>
<dbReference type="AlphaFoldDB" id="X6NXK1"/>
<feature type="non-terminal residue" evidence="3">
    <location>
        <position position="1"/>
    </location>
</feature>
<feature type="compositionally biased region" description="Polar residues" evidence="2">
    <location>
        <begin position="84"/>
        <end position="93"/>
    </location>
</feature>
<dbReference type="EMBL" id="ASPP01005733">
    <property type="protein sequence ID" value="ETO29997.1"/>
    <property type="molecule type" value="Genomic_DNA"/>
</dbReference>
<feature type="coiled-coil region" evidence="1">
    <location>
        <begin position="32"/>
        <end position="73"/>
    </location>
</feature>
<keyword evidence="4" id="KW-1185">Reference proteome</keyword>
<dbReference type="Proteomes" id="UP000023152">
    <property type="component" value="Unassembled WGS sequence"/>
</dbReference>
<protein>
    <submittedName>
        <fullName evidence="3">Uncharacterized protein</fullName>
    </submittedName>
</protein>
<keyword evidence="1" id="KW-0175">Coiled coil</keyword>